<evidence type="ECO:0000256" key="3">
    <source>
        <dbReference type="ARBA" id="ARBA00006113"/>
    </source>
</evidence>
<evidence type="ECO:0000256" key="7">
    <source>
        <dbReference type="ARBA" id="ARBA00022617"/>
    </source>
</evidence>
<dbReference type="Gene3D" id="1.10.760.10">
    <property type="entry name" value="Cytochrome c-like domain"/>
    <property type="match status" value="2"/>
</dbReference>
<keyword evidence="7 19" id="KW-0349">Heme</keyword>
<keyword evidence="14 22" id="KW-1133">Transmembrane helix</keyword>
<dbReference type="PROSITE" id="PS51007">
    <property type="entry name" value="CYTC"/>
    <property type="match status" value="2"/>
</dbReference>
<keyword evidence="4 19" id="KW-0813">Transport</keyword>
<keyword evidence="18 19" id="KW-0472">Membrane</keyword>
<feature type="binding site" description="covalent" evidence="21">
    <location>
        <position position="237"/>
    </location>
    <ligand>
        <name>heme c</name>
        <dbReference type="ChEBI" id="CHEBI:61717"/>
        <label>2</label>
    </ligand>
</feature>
<accession>A0A368UC66</accession>
<evidence type="ECO:0000256" key="6">
    <source>
        <dbReference type="ARBA" id="ARBA00022519"/>
    </source>
</evidence>
<dbReference type="SUPFAM" id="SSF46626">
    <property type="entry name" value="Cytochrome c"/>
    <property type="match status" value="2"/>
</dbReference>
<feature type="domain" description="Cytochrome c" evidence="23">
    <location>
        <begin position="136"/>
        <end position="214"/>
    </location>
</feature>
<keyword evidence="12 19" id="KW-0375">Hydrogen ion transport</keyword>
<feature type="binding site" description="axial binding residue" evidence="20">
    <location>
        <position position="283"/>
    </location>
    <ligand>
        <name>heme c</name>
        <dbReference type="ChEBI" id="CHEBI:61717"/>
        <label>1</label>
    </ligand>
    <ligandPart>
        <name>Fe</name>
        <dbReference type="ChEBI" id="CHEBI:18248"/>
    </ligandPart>
</feature>
<evidence type="ECO:0000256" key="14">
    <source>
        <dbReference type="ARBA" id="ARBA00022989"/>
    </source>
</evidence>
<feature type="transmembrane region" description="Helical" evidence="22">
    <location>
        <begin position="68"/>
        <end position="87"/>
    </location>
</feature>
<feature type="binding site" description="covalent" evidence="21">
    <location>
        <position position="234"/>
    </location>
    <ligand>
        <name>heme c</name>
        <dbReference type="ChEBI" id="CHEBI:61717"/>
        <label>2</label>
    </ligand>
</feature>
<dbReference type="InterPro" id="IPR050597">
    <property type="entry name" value="Cytochrome_c_Oxidase_Subunit"/>
</dbReference>
<keyword evidence="16 19" id="KW-0408">Iron</keyword>
<keyword evidence="13 19" id="KW-0249">Electron transport</keyword>
<sequence length="309" mass="33973">MSNLWGESLSGFWSAWIIIITLGTIAFSGWILFANRRTDKTPDADGNVETTGHAADGIEEYDNALPKWWFQLFVATIIFSLGYLVLYPGLGNFAGILGWSQEGQWEEEVAQAEERFTPIFAQYQEVPIPELARDEAAMQVAERIYQNNCAVCHGSNAQGGYGFPNLTDDDWLYGGEPENILTSLHNGRNGLMPSWQQLGENNIGNLTQYVLSLSGLEHDAESAEQGEATYASVCAACHGPSGTGNQALGAPNLTNDIWLYLAPGQEVAESVRQTLRNGRNGHMPAQASYIGEERVHLVAAYVYSFRLQD</sequence>
<keyword evidence="6 19" id="KW-0997">Cell inner membrane</keyword>
<evidence type="ECO:0000256" key="13">
    <source>
        <dbReference type="ARBA" id="ARBA00022982"/>
    </source>
</evidence>
<evidence type="ECO:0000256" key="17">
    <source>
        <dbReference type="ARBA" id="ARBA00023065"/>
    </source>
</evidence>
<reference evidence="24 25" key="1">
    <citation type="submission" date="2018-07" db="EMBL/GenBank/DDBJ databases">
        <title>Halomonas rutogse sp. nov., isolated from Lake TangqianCo on Tibetan Plateau.</title>
        <authorList>
            <person name="Lu H."/>
            <person name="Xing P."/>
            <person name="Wu Q."/>
        </authorList>
    </citation>
    <scope>NUCLEOTIDE SEQUENCE [LARGE SCALE GENOMIC DNA]</scope>
    <source>
        <strain evidence="24 25">TQ8S</strain>
    </source>
</reference>
<keyword evidence="5 19" id="KW-1003">Cell membrane</keyword>
<dbReference type="OrthoDB" id="9811281at2"/>
<dbReference type="InterPro" id="IPR009056">
    <property type="entry name" value="Cyt_c-like_dom"/>
</dbReference>
<evidence type="ECO:0000256" key="21">
    <source>
        <dbReference type="PIRSR" id="PIRSR000006-2"/>
    </source>
</evidence>
<evidence type="ECO:0000256" key="22">
    <source>
        <dbReference type="SAM" id="Phobius"/>
    </source>
</evidence>
<feature type="binding site" description="covalent" evidence="21">
    <location>
        <position position="152"/>
    </location>
    <ligand>
        <name>heme c</name>
        <dbReference type="ChEBI" id="CHEBI:61717"/>
        <label>1</label>
    </ligand>
</feature>
<dbReference type="RefSeq" id="WP_114485664.1">
    <property type="nucleotide sequence ID" value="NZ_CBCSHM010000016.1"/>
</dbReference>
<dbReference type="GO" id="GO:0006119">
    <property type="term" value="P:oxidative phosphorylation"/>
    <property type="evidence" value="ECO:0007669"/>
    <property type="project" value="UniProtKB-UniPathway"/>
</dbReference>
<protein>
    <recommendedName>
        <fullName evidence="19">Cbb3-type cytochrome c oxidase subunit</fullName>
    </recommendedName>
</protein>
<dbReference type="GO" id="GO:1902600">
    <property type="term" value="P:proton transmembrane transport"/>
    <property type="evidence" value="ECO:0007669"/>
    <property type="project" value="UniProtKB-KW"/>
</dbReference>
<dbReference type="Pfam" id="PF13442">
    <property type="entry name" value="Cytochrome_CBB3"/>
    <property type="match status" value="2"/>
</dbReference>
<dbReference type="Pfam" id="PF14715">
    <property type="entry name" value="FixP_N"/>
    <property type="match status" value="1"/>
</dbReference>
<feature type="binding site" description="covalent" evidence="21">
    <location>
        <position position="149"/>
    </location>
    <ligand>
        <name>heme c</name>
        <dbReference type="ChEBI" id="CHEBI:61717"/>
        <label>1</label>
    </ligand>
</feature>
<dbReference type="AlphaFoldDB" id="A0A368UC66"/>
<keyword evidence="10 19" id="KW-0479">Metal-binding</keyword>
<dbReference type="InterPro" id="IPR038414">
    <property type="entry name" value="CcoP_N_sf"/>
</dbReference>
<dbReference type="UniPathway" id="UPA00705"/>
<keyword evidence="25" id="KW-1185">Reference proteome</keyword>
<keyword evidence="9 22" id="KW-0812">Transmembrane</keyword>
<evidence type="ECO:0000256" key="8">
    <source>
        <dbReference type="ARBA" id="ARBA00022660"/>
    </source>
</evidence>
<evidence type="ECO:0000256" key="20">
    <source>
        <dbReference type="PIRSR" id="PIRSR000006-1"/>
    </source>
</evidence>
<feature type="transmembrane region" description="Helical" evidence="22">
    <location>
        <begin position="12"/>
        <end position="33"/>
    </location>
</feature>
<dbReference type="InterPro" id="IPR032858">
    <property type="entry name" value="CcoP_N"/>
</dbReference>
<evidence type="ECO:0000256" key="11">
    <source>
        <dbReference type="ARBA" id="ARBA00022737"/>
    </source>
</evidence>
<comment type="function">
    <text evidence="19">C-type cytochrome. Part of the cbb3-type cytochrome c oxidase complex.</text>
</comment>
<evidence type="ECO:0000256" key="5">
    <source>
        <dbReference type="ARBA" id="ARBA00022475"/>
    </source>
</evidence>
<keyword evidence="8 19" id="KW-0679">Respiratory chain</keyword>
<evidence type="ECO:0000256" key="15">
    <source>
        <dbReference type="ARBA" id="ARBA00023002"/>
    </source>
</evidence>
<evidence type="ECO:0000256" key="4">
    <source>
        <dbReference type="ARBA" id="ARBA00022448"/>
    </source>
</evidence>
<dbReference type="PANTHER" id="PTHR33751:SF1">
    <property type="entry name" value="CBB3-TYPE CYTOCHROME C OXIDASE SUBUNIT FIXP"/>
    <property type="match status" value="1"/>
</dbReference>
<feature type="binding site" description="axial binding residue" evidence="20">
    <location>
        <position position="153"/>
    </location>
    <ligand>
        <name>heme c</name>
        <dbReference type="ChEBI" id="CHEBI:61717"/>
        <label>1</label>
    </ligand>
    <ligandPart>
        <name>Fe</name>
        <dbReference type="ChEBI" id="CHEBI:18248"/>
    </ligandPart>
</feature>
<evidence type="ECO:0000259" key="23">
    <source>
        <dbReference type="PROSITE" id="PS51007"/>
    </source>
</evidence>
<dbReference type="GO" id="GO:0016491">
    <property type="term" value="F:oxidoreductase activity"/>
    <property type="evidence" value="ECO:0007669"/>
    <property type="project" value="UniProtKB-KW"/>
</dbReference>
<evidence type="ECO:0000256" key="1">
    <source>
        <dbReference type="ARBA" id="ARBA00004533"/>
    </source>
</evidence>
<dbReference type="InterPro" id="IPR004678">
    <property type="entry name" value="Cyt_c_oxidase_cbb3_su3"/>
</dbReference>
<evidence type="ECO:0000313" key="24">
    <source>
        <dbReference type="EMBL" id="RCV93093.1"/>
    </source>
</evidence>
<dbReference type="GO" id="GO:0005886">
    <property type="term" value="C:plasma membrane"/>
    <property type="evidence" value="ECO:0007669"/>
    <property type="project" value="UniProtKB-SubCell"/>
</dbReference>
<evidence type="ECO:0000256" key="18">
    <source>
        <dbReference type="ARBA" id="ARBA00023136"/>
    </source>
</evidence>
<dbReference type="Proteomes" id="UP000253204">
    <property type="component" value="Unassembled WGS sequence"/>
</dbReference>
<dbReference type="PIRSF" id="PIRSF000006">
    <property type="entry name" value="Cbb3-Cox_fixP"/>
    <property type="match status" value="1"/>
</dbReference>
<comment type="cofactor">
    <cofactor evidence="19 21">
        <name>heme c</name>
        <dbReference type="ChEBI" id="CHEBI:61717"/>
    </cofactor>
    <text evidence="19 21">Binds 2 heme C groups per subunit.</text>
</comment>
<evidence type="ECO:0000256" key="16">
    <source>
        <dbReference type="ARBA" id="ARBA00023004"/>
    </source>
</evidence>
<feature type="domain" description="Cytochrome c" evidence="23">
    <location>
        <begin position="221"/>
        <end position="306"/>
    </location>
</feature>
<evidence type="ECO:0000256" key="19">
    <source>
        <dbReference type="PIRNR" id="PIRNR000006"/>
    </source>
</evidence>
<dbReference type="GO" id="GO:0009055">
    <property type="term" value="F:electron transfer activity"/>
    <property type="evidence" value="ECO:0007669"/>
    <property type="project" value="InterPro"/>
</dbReference>
<comment type="subunit">
    <text evidence="19">Component of the cbb3-type cytochrome c oxidase.</text>
</comment>
<feature type="binding site" description="axial binding residue" evidence="20">
    <location>
        <position position="238"/>
    </location>
    <ligand>
        <name>heme c</name>
        <dbReference type="ChEBI" id="CHEBI:61717"/>
        <label>2</label>
    </ligand>
    <ligandPart>
        <name>Fe</name>
        <dbReference type="ChEBI" id="CHEBI:18248"/>
    </ligandPart>
</feature>
<keyword evidence="15 19" id="KW-0560">Oxidoreductase</keyword>
<comment type="caution">
    <text evidence="24">The sequence shown here is derived from an EMBL/GenBank/DDBJ whole genome shotgun (WGS) entry which is preliminary data.</text>
</comment>
<dbReference type="PANTHER" id="PTHR33751">
    <property type="entry name" value="CBB3-TYPE CYTOCHROME C OXIDASE SUBUNIT FIXP"/>
    <property type="match status" value="1"/>
</dbReference>
<evidence type="ECO:0000256" key="2">
    <source>
        <dbReference type="ARBA" id="ARBA00004673"/>
    </source>
</evidence>
<evidence type="ECO:0000256" key="12">
    <source>
        <dbReference type="ARBA" id="ARBA00022781"/>
    </source>
</evidence>
<keyword evidence="17 19" id="KW-0406">Ion transport</keyword>
<dbReference type="InterPro" id="IPR036909">
    <property type="entry name" value="Cyt_c-like_dom_sf"/>
</dbReference>
<dbReference type="EMBL" id="QPIJ01000005">
    <property type="protein sequence ID" value="RCV93093.1"/>
    <property type="molecule type" value="Genomic_DNA"/>
</dbReference>
<dbReference type="Gene3D" id="6.10.280.130">
    <property type="match status" value="1"/>
</dbReference>
<evidence type="ECO:0000313" key="25">
    <source>
        <dbReference type="Proteomes" id="UP000253204"/>
    </source>
</evidence>
<proteinExistence type="inferred from homology"/>
<name>A0A368UC66_9GAMM</name>
<evidence type="ECO:0000256" key="10">
    <source>
        <dbReference type="ARBA" id="ARBA00022723"/>
    </source>
</evidence>
<organism evidence="24 25">
    <name type="scientific">Vreelandella rituensis</name>
    <dbReference type="NCBI Taxonomy" id="2282306"/>
    <lineage>
        <taxon>Bacteria</taxon>
        <taxon>Pseudomonadati</taxon>
        <taxon>Pseudomonadota</taxon>
        <taxon>Gammaproteobacteria</taxon>
        <taxon>Oceanospirillales</taxon>
        <taxon>Halomonadaceae</taxon>
        <taxon>Vreelandella</taxon>
    </lineage>
</organism>
<dbReference type="GO" id="GO:0020037">
    <property type="term" value="F:heme binding"/>
    <property type="evidence" value="ECO:0007669"/>
    <property type="project" value="InterPro"/>
</dbReference>
<evidence type="ECO:0000256" key="9">
    <source>
        <dbReference type="ARBA" id="ARBA00022692"/>
    </source>
</evidence>
<comment type="pathway">
    <text evidence="2 19">Energy metabolism; oxidative phosphorylation.</text>
</comment>
<gene>
    <name evidence="24" type="primary">ccoP</name>
    <name evidence="24" type="ORF">DU506_03995</name>
</gene>
<dbReference type="NCBIfam" id="TIGR00782">
    <property type="entry name" value="ccoP"/>
    <property type="match status" value="1"/>
</dbReference>
<keyword evidence="11" id="KW-0677">Repeat</keyword>
<comment type="similarity">
    <text evidence="3 19">Belongs to the CcoP / FixP family.</text>
</comment>
<comment type="subcellular location">
    <subcellularLocation>
        <location evidence="1 19">Cell inner membrane</location>
    </subcellularLocation>
</comment>
<feature type="binding site" description="axial binding residue" evidence="20">
    <location>
        <position position="192"/>
    </location>
    <ligand>
        <name>heme c</name>
        <dbReference type="ChEBI" id="CHEBI:61717"/>
        <label>2</label>
    </ligand>
    <ligandPart>
        <name>Fe</name>
        <dbReference type="ChEBI" id="CHEBI:18248"/>
    </ligandPart>
</feature>
<dbReference type="GO" id="GO:0046872">
    <property type="term" value="F:metal ion binding"/>
    <property type="evidence" value="ECO:0007669"/>
    <property type="project" value="UniProtKB-KW"/>
</dbReference>